<evidence type="ECO:0000313" key="5">
    <source>
        <dbReference type="EMBL" id="CAK9094681.1"/>
    </source>
</evidence>
<dbReference type="SUPFAM" id="SSF82895">
    <property type="entry name" value="TSP-1 type 1 repeat"/>
    <property type="match status" value="1"/>
</dbReference>
<dbReference type="Gene3D" id="3.40.50.150">
    <property type="entry name" value="Vaccinia Virus protein VP39"/>
    <property type="match status" value="1"/>
</dbReference>
<feature type="transmembrane region" description="Helical" evidence="3">
    <location>
        <begin position="1432"/>
        <end position="1455"/>
    </location>
</feature>
<evidence type="ECO:0000313" key="6">
    <source>
        <dbReference type="Proteomes" id="UP001642484"/>
    </source>
</evidence>
<dbReference type="SUPFAM" id="SSF57850">
    <property type="entry name" value="RING/U-box"/>
    <property type="match status" value="1"/>
</dbReference>
<dbReference type="InterPro" id="IPR036383">
    <property type="entry name" value="TSP1_rpt_sf"/>
</dbReference>
<dbReference type="SMART" id="SM00209">
    <property type="entry name" value="TSP1"/>
    <property type="match status" value="2"/>
</dbReference>
<feature type="region of interest" description="Disordered" evidence="2">
    <location>
        <begin position="235"/>
        <end position="265"/>
    </location>
</feature>
<dbReference type="InterPro" id="IPR001841">
    <property type="entry name" value="Znf_RING"/>
</dbReference>
<keyword evidence="3" id="KW-0812">Transmembrane</keyword>
<keyword evidence="6" id="KW-1185">Reference proteome</keyword>
<evidence type="ECO:0000256" key="2">
    <source>
        <dbReference type="SAM" id="MobiDB-lite"/>
    </source>
</evidence>
<protein>
    <recommendedName>
        <fullName evidence="4">RING-type domain-containing protein</fullName>
    </recommendedName>
</protein>
<dbReference type="InterPro" id="IPR029063">
    <property type="entry name" value="SAM-dependent_MTases_sf"/>
</dbReference>
<keyword evidence="1" id="KW-0862">Zinc</keyword>
<keyword evidence="3" id="KW-1133">Transmembrane helix</keyword>
<evidence type="ECO:0000256" key="3">
    <source>
        <dbReference type="SAM" id="Phobius"/>
    </source>
</evidence>
<keyword evidence="3" id="KW-0472">Membrane</keyword>
<dbReference type="SMART" id="SM00184">
    <property type="entry name" value="RING"/>
    <property type="match status" value="1"/>
</dbReference>
<reference evidence="5 6" key="1">
    <citation type="submission" date="2024-02" db="EMBL/GenBank/DDBJ databases">
        <authorList>
            <person name="Chen Y."/>
            <person name="Shah S."/>
            <person name="Dougan E. K."/>
            <person name="Thang M."/>
            <person name="Chan C."/>
        </authorList>
    </citation>
    <scope>NUCLEOTIDE SEQUENCE [LARGE SCALE GENOMIC DNA]</scope>
</reference>
<dbReference type="PROSITE" id="PS50092">
    <property type="entry name" value="TSP1"/>
    <property type="match status" value="1"/>
</dbReference>
<name>A0ABP0R298_9DINO</name>
<evidence type="ECO:0000256" key="1">
    <source>
        <dbReference type="PROSITE-ProRule" id="PRU00175"/>
    </source>
</evidence>
<keyword evidence="1" id="KW-0479">Metal-binding</keyword>
<feature type="domain" description="RING-type" evidence="4">
    <location>
        <begin position="278"/>
        <end position="341"/>
    </location>
</feature>
<evidence type="ECO:0000259" key="4">
    <source>
        <dbReference type="PROSITE" id="PS50089"/>
    </source>
</evidence>
<dbReference type="Proteomes" id="UP001642484">
    <property type="component" value="Unassembled WGS sequence"/>
</dbReference>
<dbReference type="PROSITE" id="PS50089">
    <property type="entry name" value="ZF_RING_2"/>
    <property type="match status" value="1"/>
</dbReference>
<accession>A0ABP0R298</accession>
<sequence>MAAPSTEVAALLDDEIRSVFTELEQWGECAGLYVHGSTIFLNNYIPNDLDLIAIIDGAKKPIDSGSKEAQVIVGRCEISFYTRDYFLQRLEAMDMTMLTCLSTPRRFVLKELEDERVSNFRLNLDELEDMTSSYAEYTWIKSHQLLDKIKNVYKARKNTYFAFRLLDFGCQLAEHGCIIDLTAANSIFSSALQIWELLAIEAGDWDVVEAIFGHQFQKTRERFNCGMVQARSETKAMEKMSKKTDEVNEGNEEDQDKADKEGTAHKDIDDTDDLCGLCLLCNEALRSATEFKVKPISPAILDESWVPLANCGHCFHLQCIASFVRSCSRTKKGGAWCPTCDERLRVKVVTWRAYEKWGVKGRDLMIDETKCRMRVILFRLMPPVQPGVAEKTKKDAEIEMQWSGAKLADCSPDMMSFASQKAKAKDLGNMAFQKREYALVEATKAIKENRAWMEYYQEASEMFEKGLEKEPSNKDLVAWAQKARDIRNQHQQDPQGLEKLVKKHTTDYSKFDSLVQQQQGEEDEEEDDPSRREWRIDAKPAPSRVDYSDSQQAQAIALFLERQSDVQYAEELLNLLDQNATPIEVFAKAVRDVVGHLMGATKADGTREKHNMLGNDARWLFLGIGCGLPLLTAARYLPASDIVANTAHRAAYIADLCMTIARENGLKSQQVKFVHRPSHELAVVDPDGEDENNLTGKVDVVVLDYELFDPGLIGKGVLARINHVKKRLATSDHMIMPMGAQILCAPCEIRCPRAGLINYLATEVVVETGKAPERPARENGIDTIVKYQIRVHNNMSSSDVDVQAEFAKYVRFEDGAVNNPEDAEMFERSGDLVGVLAFHPPHGDVRFPMDKTFYWFSLSGPCPNMKNGDKKSSNCTKYQEGLVPAKKSQYVAGGLCNRIFTSNIPDGTPGCSYYVENYTKMNLDEIVGVTKEDCGGRKCANWKDFRLHCSNPNLTFTSLGVKYCKEYDYLGCVTSCQDQSCGEAGNEVGIPFWMGRCNASRNAFRARFLEKAFGGSIIDDFYAQNPRCDQYGPMCNKPAPDAGVSYCHRDDSGICDACYVPGTLRSVVPPSQAPCRIDLFLNHKLKQYQDALPQCDSECDADAECSLATGSSACCVYLGKCKRTWKTEDWGSCNATCGNGSKFREVQCPFQEIFGACDAATRPSNASFCRGDRCPWSKSFGNWSDQCDNRCGEGSQKQALICDCPEAENQSCPLEECAKSEKPKNVPSRPCFPLQKPSAAEFCHLCGEADTCQGCTEGYDVNIRTGRCENAKRNRLVLVTYELHALNLALDTNDWLASAFVPAFKDTVSSQITGSSLDVLNVSVSHVGLPNSYSGSTFIVTDAQNSSVKVVVAVSPSENSDASLANLTQQLTQTDFAQLADSLPKTLMKHGCTSERCQMPKDLVWTMQEPNILCPDGQWTSNQCLLPSSSGFPVWAIITISLIVLIAIAAALVWTCSKRRQENSRLLG</sequence>
<gene>
    <name evidence="5" type="ORF">CCMP2556_LOCUS45151</name>
</gene>
<dbReference type="Pfam" id="PF19030">
    <property type="entry name" value="TSP1_ADAMTS"/>
    <property type="match status" value="1"/>
</dbReference>
<dbReference type="InterPro" id="IPR000884">
    <property type="entry name" value="TSP1_rpt"/>
</dbReference>
<feature type="region of interest" description="Disordered" evidence="2">
    <location>
        <begin position="512"/>
        <end position="533"/>
    </location>
</feature>
<comment type="caution">
    <text evidence="5">The sequence shown here is derived from an EMBL/GenBank/DDBJ whole genome shotgun (WGS) entry which is preliminary data.</text>
</comment>
<dbReference type="Gene3D" id="3.30.40.10">
    <property type="entry name" value="Zinc/RING finger domain, C3HC4 (zinc finger)"/>
    <property type="match status" value="1"/>
</dbReference>
<feature type="compositionally biased region" description="Basic and acidic residues" evidence="2">
    <location>
        <begin position="235"/>
        <end position="246"/>
    </location>
</feature>
<keyword evidence="1" id="KW-0863">Zinc-finger</keyword>
<proteinExistence type="predicted"/>
<feature type="compositionally biased region" description="Acidic residues" evidence="2">
    <location>
        <begin position="247"/>
        <end position="256"/>
    </location>
</feature>
<organism evidence="5 6">
    <name type="scientific">Durusdinium trenchii</name>
    <dbReference type="NCBI Taxonomy" id="1381693"/>
    <lineage>
        <taxon>Eukaryota</taxon>
        <taxon>Sar</taxon>
        <taxon>Alveolata</taxon>
        <taxon>Dinophyceae</taxon>
        <taxon>Suessiales</taxon>
        <taxon>Symbiodiniaceae</taxon>
        <taxon>Durusdinium</taxon>
    </lineage>
</organism>
<dbReference type="EMBL" id="CAXAMN010025362">
    <property type="protein sequence ID" value="CAK9094681.1"/>
    <property type="molecule type" value="Genomic_DNA"/>
</dbReference>
<dbReference type="InterPro" id="IPR013083">
    <property type="entry name" value="Znf_RING/FYVE/PHD"/>
</dbReference>